<dbReference type="SUPFAM" id="SSF53098">
    <property type="entry name" value="Ribonuclease H-like"/>
    <property type="match status" value="1"/>
</dbReference>
<proteinExistence type="predicted"/>
<dbReference type="InterPro" id="IPR052035">
    <property type="entry name" value="ZnF_BED_domain_contain"/>
</dbReference>
<keyword evidence="2" id="KW-0479">Metal-binding</keyword>
<evidence type="ECO:0000313" key="7">
    <source>
        <dbReference type="Proteomes" id="UP000186922"/>
    </source>
</evidence>
<comment type="caution">
    <text evidence="6">The sequence shown here is derived from an EMBL/GenBank/DDBJ whole genome shotgun (WGS) entry which is preliminary data.</text>
</comment>
<evidence type="ECO:0000256" key="2">
    <source>
        <dbReference type="ARBA" id="ARBA00022723"/>
    </source>
</evidence>
<protein>
    <recommendedName>
        <fullName evidence="8">DUF659 domain-containing protein</fullName>
    </recommendedName>
</protein>
<reference evidence="6 7" key="1">
    <citation type="journal article" date="2016" name="Nat. Commun.">
        <title>Extremotolerant tardigrade genome and improved radiotolerance of human cultured cells by tardigrade-unique protein.</title>
        <authorList>
            <person name="Hashimoto T."/>
            <person name="Horikawa D.D."/>
            <person name="Saito Y."/>
            <person name="Kuwahara H."/>
            <person name="Kozuka-Hata H."/>
            <person name="Shin-I T."/>
            <person name="Minakuchi Y."/>
            <person name="Ohishi K."/>
            <person name="Motoyama A."/>
            <person name="Aizu T."/>
            <person name="Enomoto A."/>
            <person name="Kondo K."/>
            <person name="Tanaka S."/>
            <person name="Hara Y."/>
            <person name="Koshikawa S."/>
            <person name="Sagara H."/>
            <person name="Miura T."/>
            <person name="Yokobori S."/>
            <person name="Miyagawa K."/>
            <person name="Suzuki Y."/>
            <person name="Kubo T."/>
            <person name="Oyama M."/>
            <person name="Kohara Y."/>
            <person name="Fujiyama A."/>
            <person name="Arakawa K."/>
            <person name="Katayama T."/>
            <person name="Toyoda A."/>
            <person name="Kunieda T."/>
        </authorList>
    </citation>
    <scope>NUCLEOTIDE SEQUENCE [LARGE SCALE GENOMIC DNA]</scope>
    <source>
        <strain evidence="6 7">YOKOZUNA-1</strain>
    </source>
</reference>
<dbReference type="OrthoDB" id="10043784at2759"/>
<name>A0A1D1UIQ8_RAMVA</name>
<keyword evidence="5" id="KW-0539">Nucleus</keyword>
<dbReference type="PANTHER" id="PTHR46481:SF10">
    <property type="entry name" value="ZINC FINGER BED DOMAIN-CONTAINING PROTEIN 39"/>
    <property type="match status" value="1"/>
</dbReference>
<dbReference type="InterPro" id="IPR012337">
    <property type="entry name" value="RNaseH-like_sf"/>
</dbReference>
<evidence type="ECO:0000256" key="1">
    <source>
        <dbReference type="ARBA" id="ARBA00004123"/>
    </source>
</evidence>
<comment type="subcellular location">
    <subcellularLocation>
        <location evidence="1">Nucleus</location>
    </subcellularLocation>
</comment>
<dbReference type="EMBL" id="BDGG01000001">
    <property type="protein sequence ID" value="GAU88400.1"/>
    <property type="molecule type" value="Genomic_DNA"/>
</dbReference>
<evidence type="ECO:0000256" key="3">
    <source>
        <dbReference type="ARBA" id="ARBA00022771"/>
    </source>
</evidence>
<dbReference type="GO" id="GO:0008270">
    <property type="term" value="F:zinc ion binding"/>
    <property type="evidence" value="ECO:0007669"/>
    <property type="project" value="UniProtKB-KW"/>
</dbReference>
<keyword evidence="4" id="KW-0862">Zinc</keyword>
<evidence type="ECO:0000256" key="4">
    <source>
        <dbReference type="ARBA" id="ARBA00022833"/>
    </source>
</evidence>
<keyword evidence="7" id="KW-1185">Reference proteome</keyword>
<accession>A0A1D1UIQ8</accession>
<gene>
    <name evidence="6" type="primary">RvY_01108-1</name>
    <name evidence="6" type="synonym">RvY_01108.1</name>
    <name evidence="6" type="ORF">RvY_01108</name>
</gene>
<evidence type="ECO:0000313" key="6">
    <source>
        <dbReference type="EMBL" id="GAU88400.1"/>
    </source>
</evidence>
<dbReference type="PANTHER" id="PTHR46481">
    <property type="entry name" value="ZINC FINGER BED DOMAIN-CONTAINING PROTEIN 4"/>
    <property type="match status" value="1"/>
</dbReference>
<dbReference type="AlphaFoldDB" id="A0A1D1UIQ8"/>
<sequence>MRYRMMLRERALRILRTTATPSLCANPATQRAFVKHDPRSPAFGRKVLNTEMDKVYEQKLVNMKAVLRRTTKISLSTDIWTKRGMSESKLAVTARIYDPLTKTMRRMTLACRTFPSPHTAVRLFKLTMEILTEWEIPPYTISAVVTDNGSNMVAALKALVQSNIPVNLDE</sequence>
<dbReference type="GO" id="GO:0005634">
    <property type="term" value="C:nucleus"/>
    <property type="evidence" value="ECO:0007669"/>
    <property type="project" value="UniProtKB-SubCell"/>
</dbReference>
<evidence type="ECO:0008006" key="8">
    <source>
        <dbReference type="Google" id="ProtNLM"/>
    </source>
</evidence>
<evidence type="ECO:0000256" key="5">
    <source>
        <dbReference type="ARBA" id="ARBA00023242"/>
    </source>
</evidence>
<dbReference type="Proteomes" id="UP000186922">
    <property type="component" value="Unassembled WGS sequence"/>
</dbReference>
<organism evidence="6 7">
    <name type="scientific">Ramazzottius varieornatus</name>
    <name type="common">Water bear</name>
    <name type="synonym">Tardigrade</name>
    <dbReference type="NCBI Taxonomy" id="947166"/>
    <lineage>
        <taxon>Eukaryota</taxon>
        <taxon>Metazoa</taxon>
        <taxon>Ecdysozoa</taxon>
        <taxon>Tardigrada</taxon>
        <taxon>Eutardigrada</taxon>
        <taxon>Parachela</taxon>
        <taxon>Hypsibioidea</taxon>
        <taxon>Ramazzottiidae</taxon>
        <taxon>Ramazzottius</taxon>
    </lineage>
</organism>
<keyword evidence="3" id="KW-0863">Zinc-finger</keyword>